<feature type="compositionally biased region" description="Low complexity" evidence="14">
    <location>
        <begin position="294"/>
        <end position="312"/>
    </location>
</feature>
<feature type="compositionally biased region" description="Low complexity" evidence="14">
    <location>
        <begin position="25"/>
        <end position="35"/>
    </location>
</feature>
<accession>A0ABR1F951</accession>
<keyword evidence="6" id="KW-0255">Endonuclease</keyword>
<evidence type="ECO:0000259" key="15">
    <source>
        <dbReference type="Pfam" id="PF02732"/>
    </source>
</evidence>
<organism evidence="16 17">
    <name type="scientific">Myxozyma melibiosi</name>
    <dbReference type="NCBI Taxonomy" id="54550"/>
    <lineage>
        <taxon>Eukaryota</taxon>
        <taxon>Fungi</taxon>
        <taxon>Dikarya</taxon>
        <taxon>Ascomycota</taxon>
        <taxon>Saccharomycotina</taxon>
        <taxon>Lipomycetes</taxon>
        <taxon>Lipomycetales</taxon>
        <taxon>Lipomycetaceae</taxon>
        <taxon>Myxozyma</taxon>
    </lineage>
</organism>
<evidence type="ECO:0000256" key="14">
    <source>
        <dbReference type="SAM" id="MobiDB-lite"/>
    </source>
</evidence>
<feature type="region of interest" description="Disordered" evidence="14">
    <location>
        <begin position="112"/>
        <end position="259"/>
    </location>
</feature>
<evidence type="ECO:0000313" key="16">
    <source>
        <dbReference type="EMBL" id="KAK7206379.1"/>
    </source>
</evidence>
<dbReference type="PANTHER" id="PTHR21077">
    <property type="entry name" value="EME1 PROTEIN"/>
    <property type="match status" value="1"/>
</dbReference>
<keyword evidence="8" id="KW-0378">Hydrolase</keyword>
<keyword evidence="9" id="KW-0460">Magnesium</keyword>
<dbReference type="Gene3D" id="3.40.50.10130">
    <property type="match status" value="1"/>
</dbReference>
<keyword evidence="13" id="KW-0469">Meiosis</keyword>
<name>A0ABR1F951_9ASCO</name>
<dbReference type="EMBL" id="JBBJBU010000003">
    <property type="protein sequence ID" value="KAK7206379.1"/>
    <property type="molecule type" value="Genomic_DNA"/>
</dbReference>
<comment type="subcellular location">
    <subcellularLocation>
        <location evidence="2">Nucleus</location>
    </subcellularLocation>
</comment>
<feature type="compositionally biased region" description="Polar residues" evidence="14">
    <location>
        <begin position="66"/>
        <end position="82"/>
    </location>
</feature>
<dbReference type="CDD" id="cd20085">
    <property type="entry name" value="XPF_nuclease_Mms4"/>
    <property type="match status" value="1"/>
</dbReference>
<keyword evidence="12" id="KW-0539">Nucleus</keyword>
<evidence type="ECO:0000256" key="2">
    <source>
        <dbReference type="ARBA" id="ARBA00004123"/>
    </source>
</evidence>
<dbReference type="Pfam" id="PF02732">
    <property type="entry name" value="ERCC4"/>
    <property type="match status" value="1"/>
</dbReference>
<dbReference type="GeneID" id="90039966"/>
<keyword evidence="10" id="KW-0233">DNA recombination</keyword>
<evidence type="ECO:0000256" key="3">
    <source>
        <dbReference type="ARBA" id="ARBA00005313"/>
    </source>
</evidence>
<comment type="caution">
    <text evidence="16">The sequence shown here is derived from an EMBL/GenBank/DDBJ whole genome shotgun (WGS) entry which is preliminary data.</text>
</comment>
<keyword evidence="7" id="KW-0227">DNA damage</keyword>
<evidence type="ECO:0000256" key="11">
    <source>
        <dbReference type="ARBA" id="ARBA00023204"/>
    </source>
</evidence>
<dbReference type="InterPro" id="IPR047521">
    <property type="entry name" value="XPF_nuclease_EME1_ascomycetes"/>
</dbReference>
<evidence type="ECO:0000256" key="5">
    <source>
        <dbReference type="ARBA" id="ARBA00022723"/>
    </source>
</evidence>
<feature type="domain" description="ERCC4" evidence="15">
    <location>
        <begin position="445"/>
        <end position="627"/>
    </location>
</feature>
<evidence type="ECO:0000256" key="4">
    <source>
        <dbReference type="ARBA" id="ARBA00022722"/>
    </source>
</evidence>
<dbReference type="InterPro" id="IPR006166">
    <property type="entry name" value="ERCC4_domain"/>
</dbReference>
<evidence type="ECO:0000256" key="13">
    <source>
        <dbReference type="ARBA" id="ARBA00023254"/>
    </source>
</evidence>
<proteinExistence type="inferred from homology"/>
<dbReference type="InterPro" id="IPR033310">
    <property type="entry name" value="Mms4/EME1/EME2"/>
</dbReference>
<evidence type="ECO:0000256" key="12">
    <source>
        <dbReference type="ARBA" id="ARBA00023242"/>
    </source>
</evidence>
<keyword evidence="4" id="KW-0540">Nuclease</keyword>
<feature type="compositionally biased region" description="Polar residues" evidence="14">
    <location>
        <begin position="227"/>
        <end position="259"/>
    </location>
</feature>
<feature type="region of interest" description="Disordered" evidence="14">
    <location>
        <begin position="288"/>
        <end position="397"/>
    </location>
</feature>
<sequence>MQPDQTRRQSTPPSAQDISVVVIDSSPIEINSSSSRPAPSPGLSQISQPFRDETTHFDHSEVAASLPTTSFPHIARASQQNKELSKSPAPVLINDGPASDIVFDLDEFDEFSSPPPALLVDSPPTKSTRKAASVPPASIDLNSYADLTSGDERGLSRKGTARKSMAKEGTLNTNPQSTAKKASPPAPRAHANPQHLFTSSPLPSQPPPAPQTQQPSLPIRPRPYVQPLSSSPSIMTDLTNKPRNQSPAHQARVPNTSAAASFQSASLILEALGVRGDISIQSRRAATVEHIDTSSSSPAPRSASLARSRSSLQTENVVPRPARATQSESSNLPRGLFQDLGPVGITTAQKRGNGASEPGLPEPAKKPRATRQPSATSAKAKEAEARKEQKRLEKERAAREKAVAKELATVNVLKKDKRAACAELIIDIDSEFALTEAGGQIAQSHRELGVGVFTDWRSSAGNMIKWRRKVRAEYNFALGHFVPIPEEIRKEQFLLIILPDVEFVGMVLDETIDEHVQSVRTRFPDSKLIYMIEGLYSLQNKIAAKSRREFNATVQNALREAEGETVTAAAAGAARSRKQKKSDLEVRIENEYKPGIHDERIEEALIALQVRHYALVLHSATPAVSAENTTALTQSIGMIPYWRAQTNIHETVCMAGGQVTIGRNVDDIFMRTMTQCKNVTEPLARMIVDKHGSLDKMMADVEVNGARAFLHIDRGSMTATKRRVGDKLASDLQFIFTCSDPDALLIP</sequence>
<gene>
    <name evidence="16" type="ORF">BZA70DRAFT_294659</name>
</gene>
<feature type="compositionally biased region" description="Polar residues" evidence="14">
    <location>
        <begin position="170"/>
        <end position="180"/>
    </location>
</feature>
<keyword evidence="11" id="KW-0234">DNA repair</keyword>
<evidence type="ECO:0000256" key="9">
    <source>
        <dbReference type="ARBA" id="ARBA00022842"/>
    </source>
</evidence>
<reference evidence="16 17" key="1">
    <citation type="submission" date="2024-03" db="EMBL/GenBank/DDBJ databases">
        <title>Genome-scale model development and genomic sequencing of the oleaginous clade Lipomyces.</title>
        <authorList>
            <consortium name="Lawrence Berkeley National Laboratory"/>
            <person name="Czajka J.J."/>
            <person name="Han Y."/>
            <person name="Kim J."/>
            <person name="Mondo S.J."/>
            <person name="Hofstad B.A."/>
            <person name="Robles A."/>
            <person name="Haridas S."/>
            <person name="Riley R."/>
            <person name="LaButti K."/>
            <person name="Pangilinan J."/>
            <person name="Andreopoulos W."/>
            <person name="Lipzen A."/>
            <person name="Yan J."/>
            <person name="Wang M."/>
            <person name="Ng V."/>
            <person name="Grigoriev I.V."/>
            <person name="Spatafora J.W."/>
            <person name="Magnuson J.K."/>
            <person name="Baker S.E."/>
            <person name="Pomraning K.R."/>
        </authorList>
    </citation>
    <scope>NUCLEOTIDE SEQUENCE [LARGE SCALE GENOMIC DNA]</scope>
    <source>
        <strain evidence="16 17">Phaff 52-87</strain>
    </source>
</reference>
<feature type="compositionally biased region" description="Basic and acidic residues" evidence="14">
    <location>
        <begin position="50"/>
        <end position="61"/>
    </location>
</feature>
<dbReference type="Proteomes" id="UP001498771">
    <property type="component" value="Unassembled WGS sequence"/>
</dbReference>
<keyword evidence="5" id="KW-0479">Metal-binding</keyword>
<comment type="similarity">
    <text evidence="3">Belongs to the EME1/MMS4 family.</text>
</comment>
<evidence type="ECO:0000256" key="1">
    <source>
        <dbReference type="ARBA" id="ARBA00001946"/>
    </source>
</evidence>
<dbReference type="RefSeq" id="XP_064769412.1">
    <property type="nucleotide sequence ID" value="XM_064914454.1"/>
</dbReference>
<keyword evidence="17" id="KW-1185">Reference proteome</keyword>
<protein>
    <recommendedName>
        <fullName evidence="15">ERCC4 domain-containing protein</fullName>
    </recommendedName>
</protein>
<dbReference type="InterPro" id="IPR042530">
    <property type="entry name" value="EME1/EME2_C"/>
</dbReference>
<feature type="region of interest" description="Disordered" evidence="14">
    <location>
        <begin position="25"/>
        <end position="97"/>
    </location>
</feature>
<dbReference type="Gene3D" id="1.10.150.670">
    <property type="entry name" value="Crossover junction endonuclease EME1, DNA-binding domain"/>
    <property type="match status" value="1"/>
</dbReference>
<evidence type="ECO:0000256" key="10">
    <source>
        <dbReference type="ARBA" id="ARBA00023172"/>
    </source>
</evidence>
<evidence type="ECO:0000256" key="8">
    <source>
        <dbReference type="ARBA" id="ARBA00022801"/>
    </source>
</evidence>
<dbReference type="PANTHER" id="PTHR21077:SF5">
    <property type="entry name" value="CROSSOVER JUNCTION ENDONUCLEASE MMS4"/>
    <property type="match status" value="1"/>
</dbReference>
<evidence type="ECO:0000256" key="6">
    <source>
        <dbReference type="ARBA" id="ARBA00022759"/>
    </source>
</evidence>
<comment type="cofactor">
    <cofactor evidence="1">
        <name>Mg(2+)</name>
        <dbReference type="ChEBI" id="CHEBI:18420"/>
    </cofactor>
</comment>
<evidence type="ECO:0000256" key="7">
    <source>
        <dbReference type="ARBA" id="ARBA00022763"/>
    </source>
</evidence>
<feature type="compositionally biased region" description="Basic and acidic residues" evidence="14">
    <location>
        <begin position="379"/>
        <end position="397"/>
    </location>
</feature>
<evidence type="ECO:0000313" key="17">
    <source>
        <dbReference type="Proteomes" id="UP001498771"/>
    </source>
</evidence>